<feature type="domain" description="NADAR" evidence="1">
    <location>
        <begin position="11"/>
        <end position="144"/>
    </location>
</feature>
<reference evidence="2" key="1">
    <citation type="journal article" date="2015" name="Nature">
        <title>Complex archaea that bridge the gap between prokaryotes and eukaryotes.</title>
        <authorList>
            <person name="Spang A."/>
            <person name="Saw J.H."/>
            <person name="Jorgensen S.L."/>
            <person name="Zaremba-Niedzwiedzka K."/>
            <person name="Martijn J."/>
            <person name="Lind A.E."/>
            <person name="van Eijk R."/>
            <person name="Schleper C."/>
            <person name="Guy L."/>
            <person name="Ettema T.J."/>
        </authorList>
    </citation>
    <scope>NUCLEOTIDE SEQUENCE</scope>
</reference>
<evidence type="ECO:0000313" key="2">
    <source>
        <dbReference type="EMBL" id="KKN62608.1"/>
    </source>
</evidence>
<sequence length="147" mass="16579">MTEMIDRFVGEYRFLSNFYPALVVLDGEEYRTVEHAYQAAKSSDPLTRKVIQVLETPGLARSAGRSRVVVRDLRPDWDEARVPVMLDLVRQKFSDPLLGARLLATDNALLVEGNAHGDTFWGSVNGKGKNMLGVVLHIVRDELQRRV</sequence>
<dbReference type="SUPFAM" id="SSF143990">
    <property type="entry name" value="YbiA-like"/>
    <property type="match status" value="1"/>
</dbReference>
<proteinExistence type="predicted"/>
<dbReference type="InterPro" id="IPR037238">
    <property type="entry name" value="YbiA-like_sf"/>
</dbReference>
<dbReference type="Gene3D" id="1.10.357.40">
    <property type="entry name" value="YbiA-like"/>
    <property type="match status" value="1"/>
</dbReference>
<protein>
    <recommendedName>
        <fullName evidence="1">NADAR domain-containing protein</fullName>
    </recommendedName>
</protein>
<name>A0A0F9V9T8_9ZZZZ</name>
<comment type="caution">
    <text evidence="2">The sequence shown here is derived from an EMBL/GenBank/DDBJ whole genome shotgun (WGS) entry which is preliminary data.</text>
</comment>
<organism evidence="2">
    <name type="scientific">marine sediment metagenome</name>
    <dbReference type="NCBI Taxonomy" id="412755"/>
    <lineage>
        <taxon>unclassified sequences</taxon>
        <taxon>metagenomes</taxon>
        <taxon>ecological metagenomes</taxon>
    </lineage>
</organism>
<dbReference type="Pfam" id="PF08719">
    <property type="entry name" value="NADAR"/>
    <property type="match status" value="1"/>
</dbReference>
<dbReference type="CDD" id="cd15457">
    <property type="entry name" value="NADAR"/>
    <property type="match status" value="1"/>
</dbReference>
<gene>
    <name evidence="2" type="ORF">LCGC14_0510190</name>
</gene>
<dbReference type="EMBL" id="LAZR01000618">
    <property type="protein sequence ID" value="KKN62608.1"/>
    <property type="molecule type" value="Genomic_DNA"/>
</dbReference>
<dbReference type="AlphaFoldDB" id="A0A0F9V9T8"/>
<dbReference type="InterPro" id="IPR012816">
    <property type="entry name" value="NADAR"/>
</dbReference>
<evidence type="ECO:0000259" key="1">
    <source>
        <dbReference type="Pfam" id="PF08719"/>
    </source>
</evidence>
<accession>A0A0F9V9T8</accession>